<evidence type="ECO:0000256" key="1">
    <source>
        <dbReference type="SAM" id="SignalP"/>
    </source>
</evidence>
<dbReference type="EMBL" id="ARYJ01000001">
    <property type="protein sequence ID" value="KCZ91103.1"/>
    <property type="molecule type" value="Genomic_DNA"/>
</dbReference>
<reference evidence="2 3" key="1">
    <citation type="journal article" date="2014" name="Antonie Van Leeuwenhoek">
        <title>Hyphomonas beringensis sp. nov. and Hyphomonas chukchiensis sp. nov., isolated from surface seawater of the Bering Sea and Chukchi Sea.</title>
        <authorList>
            <person name="Li C."/>
            <person name="Lai Q."/>
            <person name="Li G."/>
            <person name="Dong C."/>
            <person name="Wang J."/>
            <person name="Liao Y."/>
            <person name="Shao Z."/>
        </authorList>
    </citation>
    <scope>NUCLEOTIDE SEQUENCE [LARGE SCALE GENOMIC DNA]</scope>
    <source>
        <strain evidence="2 3">VP2</strain>
    </source>
</reference>
<keyword evidence="3" id="KW-1185">Reference proteome</keyword>
<gene>
    <name evidence="2" type="ORF">HJA_01155</name>
</gene>
<evidence type="ECO:0000313" key="3">
    <source>
        <dbReference type="Proteomes" id="UP000024816"/>
    </source>
</evidence>
<proteinExistence type="predicted"/>
<evidence type="ECO:0008006" key="4">
    <source>
        <dbReference type="Google" id="ProtNLM"/>
    </source>
</evidence>
<dbReference type="Proteomes" id="UP000024816">
    <property type="component" value="Unassembled WGS sequence"/>
</dbReference>
<sequence length="136" mass="14918">MKRLAFALASLPLLATGTAAAQTACFRVNCPPPDAAGLGDTGFYDFYRGLWNLDLYSARTQWSLSQADPFEKNEECVAACRQAYLQNIAVCQSVHGTPEMNEDPANAQSRLNCVDAMRQQEIQCISPYTLMNCPSS</sequence>
<organism evidence="2 3">
    <name type="scientific">Hyphomonas jannaschiana VP2</name>
    <dbReference type="NCBI Taxonomy" id="1280952"/>
    <lineage>
        <taxon>Bacteria</taxon>
        <taxon>Pseudomonadati</taxon>
        <taxon>Pseudomonadota</taxon>
        <taxon>Alphaproteobacteria</taxon>
        <taxon>Hyphomonadales</taxon>
        <taxon>Hyphomonadaceae</taxon>
        <taxon>Hyphomonas</taxon>
    </lineage>
</organism>
<keyword evidence="1" id="KW-0732">Signal</keyword>
<evidence type="ECO:0000313" key="2">
    <source>
        <dbReference type="EMBL" id="KCZ91103.1"/>
    </source>
</evidence>
<dbReference type="STRING" id="1280952.HJA_01155"/>
<protein>
    <recommendedName>
        <fullName evidence="4">Lipoprotein</fullName>
    </recommendedName>
</protein>
<name>A0A059FKX1_9PROT</name>
<comment type="caution">
    <text evidence="2">The sequence shown here is derived from an EMBL/GenBank/DDBJ whole genome shotgun (WGS) entry which is preliminary data.</text>
</comment>
<feature type="signal peptide" evidence="1">
    <location>
        <begin position="1"/>
        <end position="21"/>
    </location>
</feature>
<dbReference type="PATRIC" id="fig|1280952.3.peg.236"/>
<feature type="chain" id="PRO_5001572341" description="Lipoprotein" evidence="1">
    <location>
        <begin position="22"/>
        <end position="136"/>
    </location>
</feature>
<dbReference type="RefSeq" id="WP_035577178.1">
    <property type="nucleotide sequence ID" value="NZ_ARYJ01000001.1"/>
</dbReference>
<dbReference type="AlphaFoldDB" id="A0A059FKX1"/>
<accession>A0A059FKX1</accession>